<sequence length="564" mass="63517">MENPSFGVTNSSSFHIFFPVLPHPLLQMLDRRRFSALHRRCTCAAAAPNLHCTELPSPRHTPSRLFYVCCPPPIAHSAALTITNGVRRAAIEEAKARHSPGILTATPTPLAPLPQSPQTLARPPTPPPPPLSQDEVVTKQRNKDEVRTMFESYRRIKLFLSKKEGIKQFYCKLARRFSKLFQIVQARYGAKNLLNGIPDSIRGLSHLIRLDLHQNSELFDVIHIFLETQACHQVMDEAEKEYKKFSERITESREAMKASYDEFMAEAQASASPWHSKILLLIEAVKSLLEEPSLGVRKALSELIVVMASHCYLVGSSGELFIEYLVRHCALTDNNRGDLDILNKRVEVKEKEQVQLNNLNNTEDDFDINTKKVPLLLMFSSKKSELHVLISIPRKCQRWSCMLISMNPLETPHSCMYIPVYKRSTFPVFKTHGLAQASIADCVSETFSAIRTVRSFGGEKRQIFCSQGELSVGAMASFIGYTFTLTFAVQGLVNTFGGLRGAFAAVDRINSVLSRVQVDDSLAYGLERELRQQKAVDDEKYKLFFSNSSTEKNQNSLHLGTKNI</sequence>
<dbReference type="Pfam" id="PF23210">
    <property type="entry name" value="HEAT_Maestro_2"/>
    <property type="match status" value="1"/>
</dbReference>
<keyword evidence="2" id="KW-1133">Transmembrane helix</keyword>
<gene>
    <name evidence="6" type="ORF">Ahy_B10g102933</name>
</gene>
<keyword evidence="3" id="KW-0472">Membrane</keyword>
<dbReference type="EMBL" id="SDMP01000020">
    <property type="protein sequence ID" value="RYQ84050.1"/>
    <property type="molecule type" value="Genomic_DNA"/>
</dbReference>
<evidence type="ECO:0000256" key="3">
    <source>
        <dbReference type="ARBA" id="ARBA00023136"/>
    </source>
</evidence>
<feature type="region of interest" description="Disordered" evidence="4">
    <location>
        <begin position="101"/>
        <end position="141"/>
    </location>
</feature>
<dbReference type="SUPFAM" id="SSF90123">
    <property type="entry name" value="ABC transporter transmembrane region"/>
    <property type="match status" value="1"/>
</dbReference>
<comment type="caution">
    <text evidence="6">The sequence shown here is derived from an EMBL/GenBank/DDBJ whole genome shotgun (WGS) entry which is preliminary data.</text>
</comment>
<protein>
    <recommendedName>
        <fullName evidence="5">MROH2B-like HEAT-repeats domain-containing protein</fullName>
    </recommendedName>
</protein>
<evidence type="ECO:0000256" key="1">
    <source>
        <dbReference type="ARBA" id="ARBA00022692"/>
    </source>
</evidence>
<dbReference type="InterPro" id="IPR036640">
    <property type="entry name" value="ABC1_TM_sf"/>
</dbReference>
<dbReference type="Proteomes" id="UP000289738">
    <property type="component" value="Chromosome B10"/>
</dbReference>
<accession>A0A444X2Z8</accession>
<dbReference type="GO" id="GO:0016020">
    <property type="term" value="C:membrane"/>
    <property type="evidence" value="ECO:0007669"/>
    <property type="project" value="InterPro"/>
</dbReference>
<dbReference type="PANTHER" id="PTHR37371">
    <property type="entry name" value="OS08G0180400 PROTEIN"/>
    <property type="match status" value="1"/>
</dbReference>
<dbReference type="AlphaFoldDB" id="A0A444X2Z8"/>
<evidence type="ECO:0000256" key="4">
    <source>
        <dbReference type="SAM" id="MobiDB-lite"/>
    </source>
</evidence>
<evidence type="ECO:0000256" key="2">
    <source>
        <dbReference type="ARBA" id="ARBA00022989"/>
    </source>
</evidence>
<evidence type="ECO:0000313" key="6">
    <source>
        <dbReference type="EMBL" id="RYQ84050.1"/>
    </source>
</evidence>
<name>A0A444X2Z8_ARAHY</name>
<dbReference type="STRING" id="3818.A0A444X2Z8"/>
<dbReference type="InterPro" id="IPR055408">
    <property type="entry name" value="HEAT_MROH2B-like"/>
</dbReference>
<evidence type="ECO:0000313" key="7">
    <source>
        <dbReference type="Proteomes" id="UP000289738"/>
    </source>
</evidence>
<reference evidence="6 7" key="1">
    <citation type="submission" date="2019-01" db="EMBL/GenBank/DDBJ databases">
        <title>Sequencing of cultivated peanut Arachis hypogaea provides insights into genome evolution and oil improvement.</title>
        <authorList>
            <person name="Chen X."/>
        </authorList>
    </citation>
    <scope>NUCLEOTIDE SEQUENCE [LARGE SCALE GENOMIC DNA]</scope>
    <source>
        <strain evidence="7">cv. Fuhuasheng</strain>
        <tissue evidence="6">Leaves</tissue>
    </source>
</reference>
<organism evidence="6 7">
    <name type="scientific">Arachis hypogaea</name>
    <name type="common">Peanut</name>
    <dbReference type="NCBI Taxonomy" id="3818"/>
    <lineage>
        <taxon>Eukaryota</taxon>
        <taxon>Viridiplantae</taxon>
        <taxon>Streptophyta</taxon>
        <taxon>Embryophyta</taxon>
        <taxon>Tracheophyta</taxon>
        <taxon>Spermatophyta</taxon>
        <taxon>Magnoliopsida</taxon>
        <taxon>eudicotyledons</taxon>
        <taxon>Gunneridae</taxon>
        <taxon>Pentapetalae</taxon>
        <taxon>rosids</taxon>
        <taxon>fabids</taxon>
        <taxon>Fabales</taxon>
        <taxon>Fabaceae</taxon>
        <taxon>Papilionoideae</taxon>
        <taxon>50 kb inversion clade</taxon>
        <taxon>dalbergioids sensu lato</taxon>
        <taxon>Dalbergieae</taxon>
        <taxon>Pterocarpus clade</taxon>
        <taxon>Arachis</taxon>
    </lineage>
</organism>
<dbReference type="GO" id="GO:0005524">
    <property type="term" value="F:ATP binding"/>
    <property type="evidence" value="ECO:0007669"/>
    <property type="project" value="InterPro"/>
</dbReference>
<dbReference type="PANTHER" id="PTHR37371:SF1">
    <property type="entry name" value="KINESIN-LIKE PROTEIN"/>
    <property type="match status" value="1"/>
</dbReference>
<feature type="domain" description="MROH2B-like HEAT-repeats" evidence="5">
    <location>
        <begin position="245"/>
        <end position="341"/>
    </location>
</feature>
<keyword evidence="7" id="KW-1185">Reference proteome</keyword>
<evidence type="ECO:0000259" key="5">
    <source>
        <dbReference type="Pfam" id="PF23210"/>
    </source>
</evidence>
<dbReference type="Gene3D" id="1.20.1560.10">
    <property type="entry name" value="ABC transporter type 1, transmembrane domain"/>
    <property type="match status" value="1"/>
</dbReference>
<proteinExistence type="predicted"/>
<keyword evidence="1" id="KW-0812">Transmembrane</keyword>